<dbReference type="PANTHER" id="PTHR42711:SF4">
    <property type="entry name" value="ABC TRANSPORTER RELATED"/>
    <property type="match status" value="1"/>
</dbReference>
<dbReference type="EMBL" id="LXLT01000101">
    <property type="protein sequence ID" value="OFD70280.1"/>
    <property type="molecule type" value="Genomic_DNA"/>
</dbReference>
<keyword evidence="3 5" id="KW-0067">ATP-binding</keyword>
<dbReference type="PROSITE" id="PS50893">
    <property type="entry name" value="ABC_TRANSPORTER_2"/>
    <property type="match status" value="1"/>
</dbReference>
<dbReference type="GO" id="GO:0016887">
    <property type="term" value="F:ATP hydrolysis activity"/>
    <property type="evidence" value="ECO:0007669"/>
    <property type="project" value="InterPro"/>
</dbReference>
<dbReference type="SMART" id="SM00382">
    <property type="entry name" value="AAA"/>
    <property type="match status" value="1"/>
</dbReference>
<evidence type="ECO:0000256" key="2">
    <source>
        <dbReference type="ARBA" id="ARBA00022741"/>
    </source>
</evidence>
<dbReference type="Proteomes" id="UP000194131">
    <property type="component" value="Unassembled WGS sequence"/>
</dbReference>
<dbReference type="RefSeq" id="WP_016127989.1">
    <property type="nucleotide sequence ID" value="NZ_CP035955.1"/>
</dbReference>
<comment type="caution">
    <text evidence="5">The sequence shown here is derived from an EMBL/GenBank/DDBJ whole genome shotgun (WGS) entry which is preliminary data.</text>
</comment>
<reference evidence="5 8" key="1">
    <citation type="submission" date="2016-05" db="EMBL/GenBank/DDBJ databases">
        <title>Bacillus thuringiensis and Bacillus weihenstephanensis as novel biocontrol agents of wilt causing Verticillium species.</title>
        <authorList>
            <person name="Hollensteiner J."/>
            <person name="Wemheuer F."/>
            <person name="Harting R."/>
            <person name="Kolarzyk A."/>
            <person name="Diaz-Valerio S."/>
            <person name="Poehlein A."/>
            <person name="Brzuszkiewicz E."/>
            <person name="Nesemann K."/>
            <person name="Braus-Stromeyer S."/>
            <person name="Braus G."/>
            <person name="Daniel R."/>
            <person name="Liesegang H."/>
        </authorList>
    </citation>
    <scope>NUCLEOTIDE SEQUENCE [LARGE SCALE GENOMIC DNA]</scope>
    <source>
        <strain evidence="5 8">GOE8</strain>
    </source>
</reference>
<dbReference type="Pfam" id="PF00005">
    <property type="entry name" value="ABC_tran"/>
    <property type="match status" value="1"/>
</dbReference>
<accession>A0A1X6PMD7</accession>
<evidence type="ECO:0000313" key="8">
    <source>
        <dbReference type="Proteomes" id="UP000175706"/>
    </source>
</evidence>
<dbReference type="Proteomes" id="UP000175706">
    <property type="component" value="Unassembled WGS sequence"/>
</dbReference>
<reference evidence="7 10" key="2">
    <citation type="submission" date="2016-10" db="EMBL/GenBank/DDBJ databases">
        <title>Genome Sequence of Bacillus weihenstephanensis GM6LP.</title>
        <authorList>
            <person name="Poehlein A."/>
            <person name="Wemheuer F."/>
            <person name="Hollensteiner J."/>
            <person name="Wemheuer B."/>
        </authorList>
    </citation>
    <scope>NUCLEOTIDE SEQUENCE [LARGE SCALE GENOMIC DNA]</scope>
    <source>
        <strain evidence="7 10">GM6LP</strain>
    </source>
</reference>
<dbReference type="Proteomes" id="UP000236165">
    <property type="component" value="Unassembled WGS sequence"/>
</dbReference>
<reference evidence="6 9" key="3">
    <citation type="submission" date="2016-12" db="EMBL/GenBank/DDBJ databases">
        <title>Genome Sequences of Twelve Sporeforming Bacillus Species Isolated from Foods.</title>
        <authorList>
            <person name="De Jong A."/>
            <person name="Holsappel S."/>
            <person name="Kuipers O.P."/>
        </authorList>
    </citation>
    <scope>NUCLEOTIDE SEQUENCE [LARGE SCALE GENOMIC DNA]</scope>
    <source>
        <strain evidence="6 9">S3E15</strain>
    </source>
</reference>
<evidence type="ECO:0000256" key="3">
    <source>
        <dbReference type="ARBA" id="ARBA00022840"/>
    </source>
</evidence>
<dbReference type="PATRIC" id="fig|86662.25.peg.5868"/>
<keyword evidence="2" id="KW-0547">Nucleotide-binding</keyword>
<evidence type="ECO:0000313" key="5">
    <source>
        <dbReference type="EMBL" id="OFD70280.1"/>
    </source>
</evidence>
<feature type="domain" description="ABC transporter" evidence="4">
    <location>
        <begin position="4"/>
        <end position="257"/>
    </location>
</feature>
<evidence type="ECO:0000313" key="7">
    <source>
        <dbReference type="EMBL" id="PJN69681.1"/>
    </source>
</evidence>
<evidence type="ECO:0000259" key="4">
    <source>
        <dbReference type="PROSITE" id="PS50893"/>
    </source>
</evidence>
<name>A0A1E8AYN4_BACMY</name>
<dbReference type="EMBL" id="MKZQ01000037">
    <property type="protein sequence ID" value="PJN69681.1"/>
    <property type="molecule type" value="Genomic_DNA"/>
</dbReference>
<evidence type="ECO:0000313" key="6">
    <source>
        <dbReference type="EMBL" id="OSX89569.1"/>
    </source>
</evidence>
<organism evidence="5 8">
    <name type="scientific">Bacillus mycoides</name>
    <dbReference type="NCBI Taxonomy" id="1405"/>
    <lineage>
        <taxon>Bacteria</taxon>
        <taxon>Bacillati</taxon>
        <taxon>Bacillota</taxon>
        <taxon>Bacilli</taxon>
        <taxon>Bacillales</taxon>
        <taxon>Bacillaceae</taxon>
        <taxon>Bacillus</taxon>
        <taxon>Bacillus cereus group</taxon>
    </lineage>
</organism>
<evidence type="ECO:0000313" key="9">
    <source>
        <dbReference type="Proteomes" id="UP000194131"/>
    </source>
</evidence>
<protein>
    <submittedName>
        <fullName evidence="5">Daunorubicin ABC transporter ATP-binding protein</fullName>
    </submittedName>
    <submittedName>
        <fullName evidence="7">Energy-coupling factor transporter ATP-binding protein EcfA3</fullName>
        <ecNumber evidence="7">3.6.3.-</ecNumber>
    </submittedName>
</protein>
<dbReference type="InterPro" id="IPR003593">
    <property type="entry name" value="AAA+_ATPase"/>
</dbReference>
<keyword evidence="1" id="KW-0813">Transport</keyword>
<dbReference type="PANTHER" id="PTHR42711">
    <property type="entry name" value="ABC TRANSPORTER ATP-BINDING PROTEIN"/>
    <property type="match status" value="1"/>
</dbReference>
<dbReference type="GO" id="GO:0005524">
    <property type="term" value="F:ATP binding"/>
    <property type="evidence" value="ECO:0007669"/>
    <property type="project" value="UniProtKB-KW"/>
</dbReference>
<proteinExistence type="predicted"/>
<dbReference type="EC" id="3.6.3.-" evidence="7"/>
<dbReference type="InterPro" id="IPR003439">
    <property type="entry name" value="ABC_transporter-like_ATP-bd"/>
</dbReference>
<evidence type="ECO:0000313" key="10">
    <source>
        <dbReference type="Proteomes" id="UP000236165"/>
    </source>
</evidence>
<evidence type="ECO:0000256" key="1">
    <source>
        <dbReference type="ARBA" id="ARBA00022448"/>
    </source>
</evidence>
<dbReference type="InterPro" id="IPR027417">
    <property type="entry name" value="P-loop_NTPase"/>
</dbReference>
<dbReference type="EMBL" id="MRWU01000030">
    <property type="protein sequence ID" value="OSX89569.1"/>
    <property type="molecule type" value="Genomic_DNA"/>
</dbReference>
<accession>A0A1E8AYN4</accession>
<dbReference type="SUPFAM" id="SSF52540">
    <property type="entry name" value="P-loop containing nucleoside triphosphate hydrolases"/>
    <property type="match status" value="1"/>
</dbReference>
<keyword evidence="7" id="KW-0378">Hydrolase</keyword>
<sequence length="332" mass="38064">MDIIEIENVSKTFERVKIEEGLINSFKSLFKREKVKVTALSDVSFKIKEGKIIGLIGANGAGKSTLMKAMVGLIKPTSGRILVNGFNPHDKKKDFLKSIGVVLGQKNQLWWDLSPYETFLLHKEIYELSDTEFRKNVDELAKNLGVSEILKSPVRNLSLGERMKCELIASILHSPKILFLDEPTIGLDFLAQKNIRNFLKNYCKERNTTVVITSHYFPDIYELCEELIILKNGEVVFNNNFKKIKEEIKSYKYIYLSFENEINSQDLKKYGEVKESDKFSVTIKVQDKLVNETISSILKEFNVIDYNLTEMSSQDLIEDIYSMESTGVKITV</sequence>
<dbReference type="Gene3D" id="3.40.50.300">
    <property type="entry name" value="P-loop containing nucleotide triphosphate hydrolases"/>
    <property type="match status" value="1"/>
</dbReference>
<dbReference type="InterPro" id="IPR050763">
    <property type="entry name" value="ABC_transporter_ATP-binding"/>
</dbReference>
<dbReference type="AlphaFoldDB" id="A0A1E8AYN4"/>
<gene>
    <name evidence="7" type="primary">ecfA3</name>
    <name evidence="7" type="ORF">BACWE_34310</name>
    <name evidence="5" type="ORF">BWGOE8_56930</name>
    <name evidence="6" type="ORF">S3E15_03824</name>
</gene>